<name>A0ABM9GG45_9GAMM</name>
<evidence type="ECO:0000256" key="12">
    <source>
        <dbReference type="ARBA" id="ARBA00023239"/>
    </source>
</evidence>
<dbReference type="EC" id="5.1.99.6" evidence="19"/>
<comment type="catalytic activity">
    <reaction evidence="2 18 19">
        <text>(6R)-NADPHX = (6S)-NADPHX</text>
        <dbReference type="Rhea" id="RHEA:32227"/>
        <dbReference type="ChEBI" id="CHEBI:64076"/>
        <dbReference type="ChEBI" id="CHEBI:64077"/>
        <dbReference type="EC" id="5.1.99.6"/>
    </reaction>
</comment>
<reference evidence="22 23" key="1">
    <citation type="submission" date="2022-07" db="EMBL/GenBank/DDBJ databases">
        <authorList>
            <person name="Criscuolo A."/>
        </authorList>
    </citation>
    <scope>NUCLEOTIDE SEQUENCE [LARGE SCALE GENOMIC DNA]</scope>
    <source>
        <strain evidence="23">CIP 111951</strain>
    </source>
</reference>
<dbReference type="InterPro" id="IPR000631">
    <property type="entry name" value="CARKD"/>
</dbReference>
<keyword evidence="6 17" id="KW-0547">Nucleotide-binding</keyword>
<dbReference type="CDD" id="cd01171">
    <property type="entry name" value="YXKO-related"/>
    <property type="match status" value="1"/>
</dbReference>
<keyword evidence="13" id="KW-0511">Multifunctional enzyme</keyword>
<feature type="binding site" evidence="17">
    <location>
        <begin position="412"/>
        <end position="416"/>
    </location>
    <ligand>
        <name>AMP</name>
        <dbReference type="ChEBI" id="CHEBI:456215"/>
    </ligand>
</feature>
<evidence type="ECO:0000256" key="7">
    <source>
        <dbReference type="ARBA" id="ARBA00022840"/>
    </source>
</evidence>
<evidence type="ECO:0000256" key="3">
    <source>
        <dbReference type="ARBA" id="ARBA00006001"/>
    </source>
</evidence>
<keyword evidence="7 17" id="KW-0067">ATP-binding</keyword>
<dbReference type="PANTHER" id="PTHR12592:SF0">
    <property type="entry name" value="ATP-DEPENDENT (S)-NAD(P)H-HYDRATE DEHYDRATASE"/>
    <property type="match status" value="1"/>
</dbReference>
<evidence type="ECO:0000256" key="18">
    <source>
        <dbReference type="HAMAP-Rule" id="MF_01966"/>
    </source>
</evidence>
<dbReference type="InterPro" id="IPR017953">
    <property type="entry name" value="Carbohydrate_kinase_pred_CS"/>
</dbReference>
<evidence type="ECO:0000256" key="2">
    <source>
        <dbReference type="ARBA" id="ARBA00000909"/>
    </source>
</evidence>
<dbReference type="PROSITE" id="PS51385">
    <property type="entry name" value="YJEF_N"/>
    <property type="match status" value="1"/>
</dbReference>
<evidence type="ECO:0000256" key="6">
    <source>
        <dbReference type="ARBA" id="ARBA00022741"/>
    </source>
</evidence>
<evidence type="ECO:0000256" key="9">
    <source>
        <dbReference type="ARBA" id="ARBA00022958"/>
    </source>
</evidence>
<comment type="similarity">
    <text evidence="4 19">In the C-terminal section; belongs to the NnrD/CARKD family.</text>
</comment>
<evidence type="ECO:0000256" key="16">
    <source>
        <dbReference type="ARBA" id="ARBA00049209"/>
    </source>
</evidence>
<protein>
    <recommendedName>
        <fullName evidence="19">Bifunctional NAD(P)H-hydrate repair enzyme</fullName>
    </recommendedName>
    <alternativeName>
        <fullName evidence="19">Nicotinamide nucleotide repair protein</fullName>
    </alternativeName>
    <domain>
        <recommendedName>
            <fullName evidence="19">ADP-dependent (S)-NAD(P)H-hydrate dehydratase</fullName>
            <ecNumber evidence="19">4.2.1.136</ecNumber>
        </recommendedName>
        <alternativeName>
            <fullName evidence="19">ADP-dependent NAD(P)HX dehydratase</fullName>
        </alternativeName>
    </domain>
    <domain>
        <recommendedName>
            <fullName evidence="19">NAD(P)H-hydrate epimerase</fullName>
            <ecNumber evidence="19">5.1.99.6</ecNumber>
        </recommendedName>
    </domain>
</protein>
<feature type="binding site" evidence="17">
    <location>
        <position position="440"/>
    </location>
    <ligand>
        <name>AMP</name>
        <dbReference type="ChEBI" id="CHEBI:456215"/>
    </ligand>
</feature>
<comment type="catalytic activity">
    <reaction evidence="16 17 19">
        <text>(6S)-NADPHX + ADP = AMP + phosphate + NADPH + H(+)</text>
        <dbReference type="Rhea" id="RHEA:32235"/>
        <dbReference type="ChEBI" id="CHEBI:15378"/>
        <dbReference type="ChEBI" id="CHEBI:43474"/>
        <dbReference type="ChEBI" id="CHEBI:57783"/>
        <dbReference type="ChEBI" id="CHEBI:64076"/>
        <dbReference type="ChEBI" id="CHEBI:456215"/>
        <dbReference type="ChEBI" id="CHEBI:456216"/>
        <dbReference type="EC" id="4.2.1.136"/>
    </reaction>
</comment>
<evidence type="ECO:0000256" key="1">
    <source>
        <dbReference type="ARBA" id="ARBA00000013"/>
    </source>
</evidence>
<evidence type="ECO:0000256" key="14">
    <source>
        <dbReference type="ARBA" id="ARBA00025153"/>
    </source>
</evidence>
<keyword evidence="8 17" id="KW-0521">NADP</keyword>
<dbReference type="Proteomes" id="UP001152485">
    <property type="component" value="Unassembled WGS sequence"/>
</dbReference>
<comment type="catalytic activity">
    <reaction evidence="15 17 19">
        <text>(6S)-NADHX + ADP = AMP + phosphate + NADH + H(+)</text>
        <dbReference type="Rhea" id="RHEA:32223"/>
        <dbReference type="ChEBI" id="CHEBI:15378"/>
        <dbReference type="ChEBI" id="CHEBI:43474"/>
        <dbReference type="ChEBI" id="CHEBI:57945"/>
        <dbReference type="ChEBI" id="CHEBI:64074"/>
        <dbReference type="ChEBI" id="CHEBI:456215"/>
        <dbReference type="ChEBI" id="CHEBI:456216"/>
        <dbReference type="EC" id="4.2.1.136"/>
    </reaction>
</comment>
<sequence length="497" mass="52942">MFILEAKYTTNLPQVAYSAQQVQQYEAQAAQNSGTQLSHLMQRAGEALFSWFEYDQVSAQHVLLLVGKGNNAGDAYVLAKLLHQSGRNVCVFSLYDPALLSGDAKDAYHEACKHSITVVMERPKISDFCVIVDGVFGTGFRGDLSNDIQALFKECAITRAKCLSIDVPSGINGTTGIVAKGAFCADVTITFIALKQGLLTGTAKGFCGQLLYASLAVEDAFYQLTPPSAVYMDHTALFVELEKRPLDSYKNTCGHVLLVGGNKGMAGAIRLASEAVLRSGAGLVTVATHPDNVASVLQGRYELMVHGIQNASELSILMSKADIMVIGPGLGQDEWAQAIFTSSLGFAKPVVCDADGLNLLAKTKLRFDNAILTPHFAEAKRLLCDLEAIDAFNRFELASHLAKTYKAILVLKGPGTLTVSEECININRSGCAAMASAGMGDVLSGIIGSLLAQGMKPFAATSLAVYIHGLAAKIAAKEGERGLLASDLFVHIRRLLG</sequence>
<evidence type="ECO:0000256" key="15">
    <source>
        <dbReference type="ARBA" id="ARBA00048238"/>
    </source>
</evidence>
<dbReference type="InterPro" id="IPR029056">
    <property type="entry name" value="Ribokinase-like"/>
</dbReference>
<accession>A0ABM9GG45</accession>
<comment type="catalytic activity">
    <reaction evidence="1 18 19">
        <text>(6R)-NADHX = (6S)-NADHX</text>
        <dbReference type="Rhea" id="RHEA:32215"/>
        <dbReference type="ChEBI" id="CHEBI:64074"/>
        <dbReference type="ChEBI" id="CHEBI:64075"/>
        <dbReference type="EC" id="5.1.99.6"/>
    </reaction>
</comment>
<evidence type="ECO:0000256" key="17">
    <source>
        <dbReference type="HAMAP-Rule" id="MF_01965"/>
    </source>
</evidence>
<feature type="binding site" evidence="18">
    <location>
        <position position="133"/>
    </location>
    <ligand>
        <name>K(+)</name>
        <dbReference type="ChEBI" id="CHEBI:29103"/>
    </ligand>
</feature>
<comment type="function">
    <text evidence="17">Catalyzes the dehydration of the S-form of NAD(P)HX at the expense of ADP, which is converted to AMP. Together with NAD(P)HX epimerase, which catalyzes the epimerization of the S- and R-forms, the enzyme allows the repair of both epimers of NAD(P)HX, a damaged form of NAD(P)H that is a result of enzymatic or heat-dependent hydration.</text>
</comment>
<evidence type="ECO:0000256" key="5">
    <source>
        <dbReference type="ARBA" id="ARBA00022723"/>
    </source>
</evidence>
<dbReference type="EMBL" id="CAMAPD010000002">
    <property type="protein sequence ID" value="CAH9051463.1"/>
    <property type="molecule type" value="Genomic_DNA"/>
</dbReference>
<dbReference type="SUPFAM" id="SSF53613">
    <property type="entry name" value="Ribokinase-like"/>
    <property type="match status" value="1"/>
</dbReference>
<dbReference type="HAMAP" id="MF_01965">
    <property type="entry name" value="NADHX_dehydratase"/>
    <property type="match status" value="1"/>
</dbReference>
<dbReference type="NCBIfam" id="TIGR00196">
    <property type="entry name" value="yjeF_cterm"/>
    <property type="match status" value="1"/>
</dbReference>
<dbReference type="InterPro" id="IPR030677">
    <property type="entry name" value="Nnr"/>
</dbReference>
<dbReference type="Pfam" id="PF03853">
    <property type="entry name" value="YjeF_N"/>
    <property type="match status" value="1"/>
</dbReference>
<evidence type="ECO:0000256" key="4">
    <source>
        <dbReference type="ARBA" id="ARBA00009524"/>
    </source>
</evidence>
<comment type="cofactor">
    <cofactor evidence="17">
        <name>Mg(2+)</name>
        <dbReference type="ChEBI" id="CHEBI:18420"/>
    </cofactor>
</comment>
<feature type="binding site" evidence="18">
    <location>
        <begin position="137"/>
        <end position="143"/>
    </location>
    <ligand>
        <name>(6S)-NADPHX</name>
        <dbReference type="ChEBI" id="CHEBI:64076"/>
    </ligand>
</feature>
<proteinExistence type="inferred from homology"/>
<keyword evidence="10 17" id="KW-0520">NAD</keyword>
<gene>
    <name evidence="22" type="primary">nnr</name>
    <name evidence="17" type="synonym">nnrD</name>
    <name evidence="18" type="synonym">nnrE</name>
    <name evidence="22" type="ORF">PSECIP111951_00397</name>
</gene>
<organism evidence="22 23">
    <name type="scientific">Pseudoalteromonas holothuriae</name>
    <dbReference type="NCBI Taxonomy" id="2963714"/>
    <lineage>
        <taxon>Bacteria</taxon>
        <taxon>Pseudomonadati</taxon>
        <taxon>Pseudomonadota</taxon>
        <taxon>Gammaproteobacteria</taxon>
        <taxon>Alteromonadales</taxon>
        <taxon>Pseudoalteromonadaceae</taxon>
        <taxon>Pseudoalteromonas</taxon>
    </lineage>
</organism>
<evidence type="ECO:0000256" key="11">
    <source>
        <dbReference type="ARBA" id="ARBA00023235"/>
    </source>
</evidence>
<dbReference type="SUPFAM" id="SSF64153">
    <property type="entry name" value="YjeF N-terminal domain-like"/>
    <property type="match status" value="1"/>
</dbReference>
<comment type="similarity">
    <text evidence="3 19">In the N-terminal section; belongs to the NnrE/AIBP family.</text>
</comment>
<keyword evidence="11 18" id="KW-0413">Isomerase</keyword>
<comment type="function">
    <text evidence="14 19">Bifunctional enzyme that catalyzes the epimerization of the S- and R-forms of NAD(P)HX and the dehydration of the S-form of NAD(P)HX at the expense of ADP, which is converted to AMP. This allows the repair of both epimers of NAD(P)HX, a damaged form of NAD(P)H that is a result of enzymatic or heat-dependent hydration.</text>
</comment>
<feature type="binding site" evidence="17">
    <location>
        <position position="375"/>
    </location>
    <ligand>
        <name>(6S)-NADPHX</name>
        <dbReference type="ChEBI" id="CHEBI:64076"/>
    </ligand>
</feature>
<evidence type="ECO:0000256" key="13">
    <source>
        <dbReference type="ARBA" id="ARBA00023268"/>
    </source>
</evidence>
<dbReference type="HAMAP" id="MF_01966">
    <property type="entry name" value="NADHX_epimerase"/>
    <property type="match status" value="1"/>
</dbReference>
<feature type="domain" description="YjeF C-terminal" evidence="20">
    <location>
        <begin position="233"/>
        <end position="497"/>
    </location>
</feature>
<evidence type="ECO:0000313" key="23">
    <source>
        <dbReference type="Proteomes" id="UP001152485"/>
    </source>
</evidence>
<evidence type="ECO:0000256" key="10">
    <source>
        <dbReference type="ARBA" id="ARBA00023027"/>
    </source>
</evidence>
<evidence type="ECO:0000313" key="22">
    <source>
        <dbReference type="EMBL" id="CAH9051463.1"/>
    </source>
</evidence>
<dbReference type="RefSeq" id="WP_261591609.1">
    <property type="nucleotide sequence ID" value="NZ_CAMAPD010000002.1"/>
</dbReference>
<dbReference type="PROSITE" id="PS01050">
    <property type="entry name" value="YJEF_C_2"/>
    <property type="match status" value="1"/>
</dbReference>
<evidence type="ECO:0000256" key="19">
    <source>
        <dbReference type="PIRNR" id="PIRNR017184"/>
    </source>
</evidence>
<dbReference type="Gene3D" id="3.40.50.10260">
    <property type="entry name" value="YjeF N-terminal domain"/>
    <property type="match status" value="1"/>
</dbReference>
<comment type="caution">
    <text evidence="22">The sequence shown here is derived from an EMBL/GenBank/DDBJ whole genome shotgun (WGS) entry which is preliminary data.</text>
</comment>
<feature type="binding site" evidence="18">
    <location>
        <position position="169"/>
    </location>
    <ligand>
        <name>K(+)</name>
        <dbReference type="ChEBI" id="CHEBI:29103"/>
    </ligand>
</feature>
<keyword evidence="12 17" id="KW-0456">Lyase</keyword>
<evidence type="ECO:0000256" key="8">
    <source>
        <dbReference type="ARBA" id="ARBA00022857"/>
    </source>
</evidence>
<dbReference type="NCBIfam" id="TIGR00197">
    <property type="entry name" value="yjeF_nterm"/>
    <property type="match status" value="1"/>
</dbReference>
<keyword evidence="5 18" id="KW-0479">Metal-binding</keyword>
<dbReference type="InterPro" id="IPR004443">
    <property type="entry name" value="YjeF_N_dom"/>
</dbReference>
<dbReference type="PANTHER" id="PTHR12592">
    <property type="entry name" value="ATP-DEPENDENT (S)-NAD(P)H-HYDRATE DEHYDRATASE FAMILY MEMBER"/>
    <property type="match status" value="1"/>
</dbReference>
<comment type="similarity">
    <text evidence="17">Belongs to the NnrD/CARKD family.</text>
</comment>
<comment type="similarity">
    <text evidence="18">Belongs to the NnrE/AIBP family.</text>
</comment>
<comment type="caution">
    <text evidence="18">Lacks conserved residue(s) required for the propagation of feature annotation.</text>
</comment>
<comment type="subunit">
    <text evidence="17">Homotetramer.</text>
</comment>
<feature type="binding site" evidence="17">
    <location>
        <position position="268"/>
    </location>
    <ligand>
        <name>(6S)-NADPHX</name>
        <dbReference type="ChEBI" id="CHEBI:64076"/>
    </ligand>
</feature>
<comment type="cofactor">
    <cofactor evidence="18 19">
        <name>K(+)</name>
        <dbReference type="ChEBI" id="CHEBI:29103"/>
    </cofactor>
    <text evidence="18 19">Binds 1 potassium ion per subunit.</text>
</comment>
<keyword evidence="9 18" id="KW-0630">Potassium</keyword>
<evidence type="ECO:0000259" key="20">
    <source>
        <dbReference type="PROSITE" id="PS51383"/>
    </source>
</evidence>
<dbReference type="EC" id="4.2.1.136" evidence="19"/>
<feature type="binding site" evidence="18">
    <location>
        <position position="71"/>
    </location>
    <ligand>
        <name>K(+)</name>
        <dbReference type="ChEBI" id="CHEBI:29103"/>
    </ligand>
</feature>
<dbReference type="Gene3D" id="3.40.1190.20">
    <property type="match status" value="1"/>
</dbReference>
<dbReference type="PIRSF" id="PIRSF017184">
    <property type="entry name" value="Nnr"/>
    <property type="match status" value="1"/>
</dbReference>
<dbReference type="InterPro" id="IPR036652">
    <property type="entry name" value="YjeF_N_dom_sf"/>
</dbReference>
<feature type="binding site" evidence="17">
    <location>
        <position position="441"/>
    </location>
    <ligand>
        <name>(6S)-NADPHX</name>
        <dbReference type="ChEBI" id="CHEBI:64076"/>
    </ligand>
</feature>
<comment type="function">
    <text evidence="18">Catalyzes the epimerization of the S- and R-forms of NAD(P)HX, a damaged form of NAD(P)H that is a result of enzymatic or heat-dependent hydration. This is a prerequisite for the S-specific NAD(P)H-hydrate dehydratase to allow the repair of both epimers of NAD(P)HX.</text>
</comment>
<dbReference type="PROSITE" id="PS51383">
    <property type="entry name" value="YJEF_C_3"/>
    <property type="match status" value="1"/>
</dbReference>
<dbReference type="Pfam" id="PF01256">
    <property type="entry name" value="Carb_kinase"/>
    <property type="match status" value="1"/>
</dbReference>
<feature type="binding site" evidence="18">
    <location>
        <position position="166"/>
    </location>
    <ligand>
        <name>(6S)-NADPHX</name>
        <dbReference type="ChEBI" id="CHEBI:64076"/>
    </ligand>
</feature>
<feature type="domain" description="YjeF N-terminal" evidence="21">
    <location>
        <begin position="22"/>
        <end position="223"/>
    </location>
</feature>
<feature type="binding site" evidence="17">
    <location>
        <position position="329"/>
    </location>
    <ligand>
        <name>(6S)-NADPHX</name>
        <dbReference type="ChEBI" id="CHEBI:64076"/>
    </ligand>
</feature>
<evidence type="ECO:0000259" key="21">
    <source>
        <dbReference type="PROSITE" id="PS51385"/>
    </source>
</evidence>